<dbReference type="RefSeq" id="XP_051440071.1">
    <property type="nucleotide sequence ID" value="XM_051592647.1"/>
</dbReference>
<comment type="catalytic activity">
    <reaction evidence="7">
        <text>arsenic triglutathione + 2 [thioredoxin]-dithiol + 2 S-adenosyl-L-methionine + H2O = dimethylarsinous acid + 2 [thioredoxin]-disulfide + 3 glutathione + 2 S-adenosyl-L-homocysteine + 2 H(+)</text>
        <dbReference type="Rhea" id="RHEA:69464"/>
        <dbReference type="Rhea" id="RHEA-COMP:10698"/>
        <dbReference type="Rhea" id="RHEA-COMP:10700"/>
        <dbReference type="ChEBI" id="CHEBI:15377"/>
        <dbReference type="ChEBI" id="CHEBI:15378"/>
        <dbReference type="ChEBI" id="CHEBI:23808"/>
        <dbReference type="ChEBI" id="CHEBI:29950"/>
        <dbReference type="ChEBI" id="CHEBI:50058"/>
        <dbReference type="ChEBI" id="CHEBI:57856"/>
        <dbReference type="ChEBI" id="CHEBI:57925"/>
        <dbReference type="ChEBI" id="CHEBI:59789"/>
        <dbReference type="ChEBI" id="CHEBI:183640"/>
        <dbReference type="EC" id="2.1.1.137"/>
    </reaction>
</comment>
<dbReference type="AlphaFoldDB" id="A0AAD5E232"/>
<keyword evidence="2" id="KW-0949">S-adenosyl-L-methionine</keyword>
<protein>
    <recommendedName>
        <fullName evidence="5">Arsenite methyltransferase</fullName>
        <ecNumber evidence="4">2.1.1.137</ecNumber>
    </recommendedName>
</protein>
<dbReference type="EC" id="2.1.1.137" evidence="4"/>
<reference evidence="10" key="1">
    <citation type="submission" date="2021-06" db="EMBL/GenBank/DDBJ databases">
        <authorList>
            <consortium name="DOE Joint Genome Institute"/>
            <person name="Mondo S.J."/>
            <person name="Amses K.R."/>
            <person name="Simmons D.R."/>
            <person name="Longcore J.E."/>
            <person name="Seto K."/>
            <person name="Alves G.H."/>
            <person name="Bonds A.E."/>
            <person name="Quandt C.A."/>
            <person name="Davis W.J."/>
            <person name="Chang Y."/>
            <person name="Letcher P.M."/>
            <person name="Powell M.J."/>
            <person name="Kuo A."/>
            <person name="Labutti K."/>
            <person name="Pangilinan J."/>
            <person name="Andreopoulos W."/>
            <person name="Tritt A."/>
            <person name="Riley R."/>
            <person name="Hundley H."/>
            <person name="Johnson J."/>
            <person name="Lipzen A."/>
            <person name="Barry K."/>
            <person name="Berbee M.L."/>
            <person name="Buchler N.E."/>
            <person name="Grigoriev I.V."/>
            <person name="Spatafora J.W."/>
            <person name="Stajich J.E."/>
            <person name="James T.Y."/>
        </authorList>
    </citation>
    <scope>NUCLEOTIDE SEQUENCE</scope>
    <source>
        <strain evidence="10">AG</strain>
    </source>
</reference>
<evidence type="ECO:0000256" key="4">
    <source>
        <dbReference type="ARBA" id="ARBA00034521"/>
    </source>
</evidence>
<evidence type="ECO:0000259" key="9">
    <source>
        <dbReference type="Pfam" id="PF13847"/>
    </source>
</evidence>
<evidence type="ECO:0000256" key="3">
    <source>
        <dbReference type="ARBA" id="ARBA00034487"/>
    </source>
</evidence>
<comment type="catalytic activity">
    <reaction evidence="8">
        <text>arsenic triglutathione + 3 [thioredoxin]-dithiol + 3 S-adenosyl-L-methionine = trimethylarsine + 3 [thioredoxin]-disulfide + 3 glutathione + 3 S-adenosyl-L-homocysteine + 3 H(+)</text>
        <dbReference type="Rhea" id="RHEA:69432"/>
        <dbReference type="Rhea" id="RHEA-COMP:10698"/>
        <dbReference type="Rhea" id="RHEA-COMP:10700"/>
        <dbReference type="ChEBI" id="CHEBI:15378"/>
        <dbReference type="ChEBI" id="CHEBI:27130"/>
        <dbReference type="ChEBI" id="CHEBI:29950"/>
        <dbReference type="ChEBI" id="CHEBI:50058"/>
        <dbReference type="ChEBI" id="CHEBI:57856"/>
        <dbReference type="ChEBI" id="CHEBI:57925"/>
        <dbReference type="ChEBI" id="CHEBI:59789"/>
        <dbReference type="ChEBI" id="CHEBI:183640"/>
        <dbReference type="EC" id="2.1.1.137"/>
    </reaction>
</comment>
<dbReference type="Pfam" id="PF13847">
    <property type="entry name" value="Methyltransf_31"/>
    <property type="match status" value="1"/>
</dbReference>
<dbReference type="Gene3D" id="3.40.50.150">
    <property type="entry name" value="Vaccinia Virus protein VP39"/>
    <property type="match status" value="1"/>
</dbReference>
<evidence type="ECO:0000313" key="11">
    <source>
        <dbReference type="Proteomes" id="UP001206595"/>
    </source>
</evidence>
<evidence type="ECO:0000313" key="10">
    <source>
        <dbReference type="EMBL" id="KAI8575066.1"/>
    </source>
</evidence>
<dbReference type="SUPFAM" id="SSF53335">
    <property type="entry name" value="S-adenosyl-L-methionine-dependent methyltransferases"/>
    <property type="match status" value="1"/>
</dbReference>
<dbReference type="GeneID" id="75917989"/>
<dbReference type="InterPro" id="IPR026669">
    <property type="entry name" value="Arsenite_MeTrfase-like"/>
</dbReference>
<dbReference type="CDD" id="cd02440">
    <property type="entry name" value="AdoMet_MTases"/>
    <property type="match status" value="1"/>
</dbReference>
<dbReference type="InterPro" id="IPR025714">
    <property type="entry name" value="Methyltranfer_dom"/>
</dbReference>
<accession>A0AAD5E232</accession>
<proteinExistence type="inferred from homology"/>
<comment type="catalytic activity">
    <reaction evidence="6">
        <text>arsenic triglutathione + [thioredoxin]-dithiol + S-adenosyl-L-methionine + 2 H2O = methylarsonous acid + [thioredoxin]-disulfide + 3 glutathione + S-adenosyl-L-homocysteine + H(+)</text>
        <dbReference type="Rhea" id="RHEA:69460"/>
        <dbReference type="Rhea" id="RHEA-COMP:10698"/>
        <dbReference type="Rhea" id="RHEA-COMP:10700"/>
        <dbReference type="ChEBI" id="CHEBI:15377"/>
        <dbReference type="ChEBI" id="CHEBI:15378"/>
        <dbReference type="ChEBI" id="CHEBI:17826"/>
        <dbReference type="ChEBI" id="CHEBI:29950"/>
        <dbReference type="ChEBI" id="CHEBI:50058"/>
        <dbReference type="ChEBI" id="CHEBI:57856"/>
        <dbReference type="ChEBI" id="CHEBI:57925"/>
        <dbReference type="ChEBI" id="CHEBI:59789"/>
        <dbReference type="ChEBI" id="CHEBI:183640"/>
        <dbReference type="EC" id="2.1.1.137"/>
    </reaction>
</comment>
<comment type="similarity">
    <text evidence="3">Belongs to the methyltransferase superfamily. Arsenite methyltransferase family.</text>
</comment>
<evidence type="ECO:0000256" key="2">
    <source>
        <dbReference type="ARBA" id="ARBA00022691"/>
    </source>
</evidence>
<dbReference type="EMBL" id="MU621003">
    <property type="protein sequence ID" value="KAI8575066.1"/>
    <property type="molecule type" value="Genomic_DNA"/>
</dbReference>
<dbReference type="Proteomes" id="UP001206595">
    <property type="component" value="Unassembled WGS sequence"/>
</dbReference>
<evidence type="ECO:0000256" key="7">
    <source>
        <dbReference type="ARBA" id="ARBA00047943"/>
    </source>
</evidence>
<evidence type="ECO:0000256" key="6">
    <source>
        <dbReference type="ARBA" id="ARBA00047941"/>
    </source>
</evidence>
<dbReference type="GO" id="GO:0030791">
    <property type="term" value="F:arsenite methyltransferase activity"/>
    <property type="evidence" value="ECO:0007669"/>
    <property type="project" value="UniProtKB-EC"/>
</dbReference>
<keyword evidence="1" id="KW-0808">Transferase</keyword>
<keyword evidence="11" id="KW-1185">Reference proteome</keyword>
<sequence>MVNYFDLTKTLKPQVCMTESFFSFSHSHVSSYQLLSARSKLYPLGIQGKRVLDLGCGSGRDCYIAAALVGTSGQVTGIDMTDDQLKVACENLPVYAQAIGYTPNVRFVTGYIEALAAAGIEKNSIDICISNCVINLSPDKKMVLEGVYEALVAGGELHFADVYASARLPESVRTHQVLFGECIGGALSTEDFLNITKRIGFTLPLKLQSSAVDINDPELLSLVGQTTFQSITYRLFKLPSITKSPINDRQRTATYNGGIVGCESDYTLDQVGKRLVFHVKGYLLESIRLLML</sequence>
<name>A0AAD5E232_UMBRA</name>
<dbReference type="PANTHER" id="PTHR43675:SF8">
    <property type="entry name" value="ARSENITE METHYLTRANSFERASE"/>
    <property type="match status" value="1"/>
</dbReference>
<reference evidence="10" key="2">
    <citation type="journal article" date="2022" name="Proc. Natl. Acad. Sci. U.S.A.">
        <title>Diploid-dominant life cycles characterize the early evolution of Fungi.</title>
        <authorList>
            <person name="Amses K.R."/>
            <person name="Simmons D.R."/>
            <person name="Longcore J.E."/>
            <person name="Mondo S.J."/>
            <person name="Seto K."/>
            <person name="Jeronimo G.H."/>
            <person name="Bonds A.E."/>
            <person name="Quandt C.A."/>
            <person name="Davis W.J."/>
            <person name="Chang Y."/>
            <person name="Federici B.A."/>
            <person name="Kuo A."/>
            <person name="LaButti K."/>
            <person name="Pangilinan J."/>
            <person name="Andreopoulos W."/>
            <person name="Tritt A."/>
            <person name="Riley R."/>
            <person name="Hundley H."/>
            <person name="Johnson J."/>
            <person name="Lipzen A."/>
            <person name="Barry K."/>
            <person name="Lang B.F."/>
            <person name="Cuomo C.A."/>
            <person name="Buchler N.E."/>
            <person name="Grigoriev I.V."/>
            <person name="Spatafora J.W."/>
            <person name="Stajich J.E."/>
            <person name="James T.Y."/>
        </authorList>
    </citation>
    <scope>NUCLEOTIDE SEQUENCE</scope>
    <source>
        <strain evidence="10">AG</strain>
    </source>
</reference>
<organism evidence="10 11">
    <name type="scientific">Umbelopsis ramanniana AG</name>
    <dbReference type="NCBI Taxonomy" id="1314678"/>
    <lineage>
        <taxon>Eukaryota</taxon>
        <taxon>Fungi</taxon>
        <taxon>Fungi incertae sedis</taxon>
        <taxon>Mucoromycota</taxon>
        <taxon>Mucoromycotina</taxon>
        <taxon>Umbelopsidomycetes</taxon>
        <taxon>Umbelopsidales</taxon>
        <taxon>Umbelopsidaceae</taxon>
        <taxon>Umbelopsis</taxon>
    </lineage>
</organism>
<feature type="domain" description="Methyltransferase" evidence="9">
    <location>
        <begin position="48"/>
        <end position="197"/>
    </location>
</feature>
<evidence type="ECO:0000256" key="8">
    <source>
        <dbReference type="ARBA" id="ARBA00048428"/>
    </source>
</evidence>
<dbReference type="InterPro" id="IPR029063">
    <property type="entry name" value="SAM-dependent_MTases_sf"/>
</dbReference>
<dbReference type="PANTHER" id="PTHR43675">
    <property type="entry name" value="ARSENITE METHYLTRANSFERASE"/>
    <property type="match status" value="1"/>
</dbReference>
<evidence type="ECO:0000256" key="5">
    <source>
        <dbReference type="ARBA" id="ARBA00034545"/>
    </source>
</evidence>
<comment type="caution">
    <text evidence="10">The sequence shown here is derived from an EMBL/GenBank/DDBJ whole genome shotgun (WGS) entry which is preliminary data.</text>
</comment>
<evidence type="ECO:0000256" key="1">
    <source>
        <dbReference type="ARBA" id="ARBA00022679"/>
    </source>
</evidence>
<gene>
    <name evidence="10" type="ORF">K450DRAFT_263459</name>
</gene>